<accession>A0A1X7AIP5</accession>
<sequence>MSGNPDSCATVYDRYSEYRKPANPEAYYTRHKSYMPEQKYREIFRSPRMYAPFAKRIEASTLPASLNVSKSRDSAERYCDKKENEALISITMSDILDVDGRLYPDETNPEAHYIVTIPQCETVPFTLEKDFGEN</sequence>
<proteinExistence type="predicted"/>
<dbReference type="AlphaFoldDB" id="A0A1X7AIP5"/>
<dbReference type="SUPFAM" id="SSF56399">
    <property type="entry name" value="ADP-ribosylation"/>
    <property type="match status" value="1"/>
</dbReference>
<evidence type="ECO:0000313" key="1">
    <source>
        <dbReference type="EMBL" id="SMA44121.1"/>
    </source>
</evidence>
<evidence type="ECO:0000313" key="2">
    <source>
        <dbReference type="Proteomes" id="UP000196573"/>
    </source>
</evidence>
<dbReference type="EMBL" id="FWPT01000003">
    <property type="protein sequence ID" value="SMA44121.1"/>
    <property type="molecule type" value="Genomic_DNA"/>
</dbReference>
<protein>
    <submittedName>
        <fullName evidence="1">Uncharacterized protein</fullName>
    </submittedName>
</protein>
<name>A0A1X7AIP5_9GAMM</name>
<organism evidence="1 2">
    <name type="scientific">Parendozoicomonas haliclonae</name>
    <dbReference type="NCBI Taxonomy" id="1960125"/>
    <lineage>
        <taxon>Bacteria</taxon>
        <taxon>Pseudomonadati</taxon>
        <taxon>Pseudomonadota</taxon>
        <taxon>Gammaproteobacteria</taxon>
        <taxon>Oceanospirillales</taxon>
        <taxon>Endozoicomonadaceae</taxon>
        <taxon>Parendozoicomonas</taxon>
    </lineage>
</organism>
<gene>
    <name evidence="1" type="ORF">EHSB41UT_01737</name>
</gene>
<keyword evidence="2" id="KW-1185">Reference proteome</keyword>
<dbReference type="Proteomes" id="UP000196573">
    <property type="component" value="Unassembled WGS sequence"/>
</dbReference>
<reference evidence="1 2" key="1">
    <citation type="submission" date="2017-03" db="EMBL/GenBank/DDBJ databases">
        <authorList>
            <person name="Afonso C.L."/>
            <person name="Miller P.J."/>
            <person name="Scott M.A."/>
            <person name="Spackman E."/>
            <person name="Goraichik I."/>
            <person name="Dimitrov K.M."/>
            <person name="Suarez D.L."/>
            <person name="Swayne D.E."/>
        </authorList>
    </citation>
    <scope>NUCLEOTIDE SEQUENCE [LARGE SCALE GENOMIC DNA]</scope>
    <source>
        <strain evidence="1">SB41UT1</strain>
    </source>
</reference>